<proteinExistence type="predicted"/>
<dbReference type="Proteomes" id="UP000728185">
    <property type="component" value="Unassembled WGS sequence"/>
</dbReference>
<evidence type="ECO:0000313" key="4">
    <source>
        <dbReference type="Proteomes" id="UP000728185"/>
    </source>
</evidence>
<keyword evidence="2" id="KW-0472">Membrane</keyword>
<feature type="region of interest" description="Disordered" evidence="1">
    <location>
        <begin position="59"/>
        <end position="80"/>
    </location>
</feature>
<keyword evidence="2" id="KW-0812">Transmembrane</keyword>
<keyword evidence="4" id="KW-1185">Reference proteome</keyword>
<feature type="compositionally biased region" description="Basic and acidic residues" evidence="1">
    <location>
        <begin position="67"/>
        <end position="77"/>
    </location>
</feature>
<name>A0A8E0VHD6_9TREM</name>
<dbReference type="OrthoDB" id="27934at2759"/>
<sequence>MDIHLAKRYYDMAAEASLDAKIPVNLALARLSIYFGSDYLREFGLVKSIQRLWNGASSTSSVTTKTKPMDSDTHETKTTPTPYTKMDWDYYAIPIMAGLLLILLFYLRQARR</sequence>
<evidence type="ECO:0000256" key="2">
    <source>
        <dbReference type="SAM" id="Phobius"/>
    </source>
</evidence>
<comment type="caution">
    <text evidence="3">The sequence shown here is derived from an EMBL/GenBank/DDBJ whole genome shotgun (WGS) entry which is preliminary data.</text>
</comment>
<dbReference type="EMBL" id="LUCM01008579">
    <property type="protein sequence ID" value="KAA0188175.1"/>
    <property type="molecule type" value="Genomic_DNA"/>
</dbReference>
<organism evidence="3 4">
    <name type="scientific">Fasciolopsis buskii</name>
    <dbReference type="NCBI Taxonomy" id="27845"/>
    <lineage>
        <taxon>Eukaryota</taxon>
        <taxon>Metazoa</taxon>
        <taxon>Spiralia</taxon>
        <taxon>Lophotrochozoa</taxon>
        <taxon>Platyhelminthes</taxon>
        <taxon>Trematoda</taxon>
        <taxon>Digenea</taxon>
        <taxon>Plagiorchiida</taxon>
        <taxon>Echinostomata</taxon>
        <taxon>Echinostomatoidea</taxon>
        <taxon>Fasciolidae</taxon>
        <taxon>Fasciolopsis</taxon>
    </lineage>
</organism>
<keyword evidence="2" id="KW-1133">Transmembrane helix</keyword>
<protein>
    <submittedName>
        <fullName evidence="3">SEL1 protein</fullName>
    </submittedName>
</protein>
<evidence type="ECO:0000313" key="3">
    <source>
        <dbReference type="EMBL" id="KAA0188175.1"/>
    </source>
</evidence>
<feature type="transmembrane region" description="Helical" evidence="2">
    <location>
        <begin position="90"/>
        <end position="107"/>
    </location>
</feature>
<gene>
    <name evidence="3" type="ORF">FBUS_09501</name>
</gene>
<reference evidence="3" key="1">
    <citation type="submission" date="2019-05" db="EMBL/GenBank/DDBJ databases">
        <title>Annotation for the trematode Fasciolopsis buski.</title>
        <authorList>
            <person name="Choi Y.-J."/>
        </authorList>
    </citation>
    <scope>NUCLEOTIDE SEQUENCE</scope>
    <source>
        <strain evidence="3">HT</strain>
        <tissue evidence="3">Whole worm</tissue>
    </source>
</reference>
<accession>A0A8E0VHD6</accession>
<evidence type="ECO:0000256" key="1">
    <source>
        <dbReference type="SAM" id="MobiDB-lite"/>
    </source>
</evidence>
<dbReference type="AlphaFoldDB" id="A0A8E0VHD6"/>